<gene>
    <name evidence="2" type="ORF">WKW82_06485</name>
</gene>
<comment type="caution">
    <text evidence="2">The sequence shown here is derived from an EMBL/GenBank/DDBJ whole genome shotgun (WGS) entry which is preliminary data.</text>
</comment>
<dbReference type="RefSeq" id="WP_340341423.1">
    <property type="nucleotide sequence ID" value="NZ_JBBKZT010000002.1"/>
</dbReference>
<dbReference type="Proteomes" id="UP001385892">
    <property type="component" value="Unassembled WGS sequence"/>
</dbReference>
<dbReference type="Pfam" id="PF15887">
    <property type="entry name" value="Peptidase_Mx"/>
    <property type="match status" value="1"/>
</dbReference>
<proteinExistence type="predicted"/>
<protein>
    <submittedName>
        <fullName evidence="2">Zinc-binding peptidase</fullName>
    </submittedName>
</protein>
<dbReference type="InterPro" id="IPR011201">
    <property type="entry name" value="Zinc-ribbon_6_bact"/>
</dbReference>
<name>A0ABU8WFQ1_9BURK</name>
<accession>A0ABU8WFQ1</accession>
<dbReference type="InterPro" id="IPR031321">
    <property type="entry name" value="UCP012641"/>
</dbReference>
<keyword evidence="3" id="KW-1185">Reference proteome</keyword>
<reference evidence="2 3" key="1">
    <citation type="submission" date="2024-03" db="EMBL/GenBank/DDBJ databases">
        <title>Novel species of the genus Variovorax.</title>
        <authorList>
            <person name="Liu Q."/>
            <person name="Xin Y.-H."/>
        </authorList>
    </citation>
    <scope>NUCLEOTIDE SEQUENCE [LARGE SCALE GENOMIC DNA]</scope>
    <source>
        <strain evidence="2 3">KACC 18900</strain>
    </source>
</reference>
<dbReference type="Pfam" id="PF10005">
    <property type="entry name" value="Zn_ribbon_DZR_6"/>
    <property type="match status" value="1"/>
</dbReference>
<evidence type="ECO:0000313" key="3">
    <source>
        <dbReference type="Proteomes" id="UP001385892"/>
    </source>
</evidence>
<evidence type="ECO:0000259" key="1">
    <source>
        <dbReference type="Pfam" id="PF10005"/>
    </source>
</evidence>
<dbReference type="EMBL" id="JBBKZT010000002">
    <property type="protein sequence ID" value="MEJ8846286.1"/>
    <property type="molecule type" value="Genomic_DNA"/>
</dbReference>
<organism evidence="2 3">
    <name type="scientific">Variovorax rhizosphaerae</name>
    <dbReference type="NCBI Taxonomy" id="1836200"/>
    <lineage>
        <taxon>Bacteria</taxon>
        <taxon>Pseudomonadati</taxon>
        <taxon>Pseudomonadota</taxon>
        <taxon>Betaproteobacteria</taxon>
        <taxon>Burkholderiales</taxon>
        <taxon>Comamonadaceae</taxon>
        <taxon>Variovorax</taxon>
    </lineage>
</organism>
<evidence type="ECO:0000313" key="2">
    <source>
        <dbReference type="EMBL" id="MEJ8846286.1"/>
    </source>
</evidence>
<feature type="domain" description="Zinc-ribbon" evidence="1">
    <location>
        <begin position="3"/>
        <end position="94"/>
    </location>
</feature>
<dbReference type="PIRSF" id="PIRSF012641">
    <property type="entry name" value="UCP012641"/>
    <property type="match status" value="1"/>
</dbReference>
<sequence>MKLFNCTHCGNRVFFENLSCERCKRTLGYSAEEQTMLAFDVNPDGDWYRAGAEGPAYRPCVNTSQGVCNWLVPFDSAHRHCVSCRTTHTIPALSKPENVGYWAALEKAKRRLFYTLIELGLPVPNKLEDPANGLSFEFLEEVDPKARVLTGHDEGVITLNIAEADDAMREKVRLSMHEPYRTLLGHFRHEIGHYYWDRLIRESSWLEECRALFGDESVDYAESLKHHYANPKADWPLSHISVYASSHPWEDWAETWAHYLHMVDGLETAASWGLHLAHAIPSGPALTVQPLDPQSQGIGQAVIEQWLPTSQFINAMDRSLGSQDSSPFVIVAPVVAKLDFIHRVVHAARRGDMPMSFVPEVAPVPLVAATA</sequence>